<name>A0ACA9R561_9GLOM</name>
<sequence>ITGGPAKAETKEMARHKKNPAIGTKKTVYASEIIIDQQDASTLAIDEEITLMDWGNAIVREINKADNGVVQNIVMELHLAGDFKKTEKKITWLASTTDSPKLISASLVDFDYLLTKKKIEENDDWQQYVTPVTEFRKDALIDSNCAVLKPGE</sequence>
<gene>
    <name evidence="1" type="ORF">ACOLOM_LOCUS14183</name>
</gene>
<keyword evidence="2" id="KW-1185">Reference proteome</keyword>
<accession>A0ACA9R561</accession>
<dbReference type="Proteomes" id="UP000789525">
    <property type="component" value="Unassembled WGS sequence"/>
</dbReference>
<reference evidence="1" key="1">
    <citation type="submission" date="2021-06" db="EMBL/GenBank/DDBJ databases">
        <authorList>
            <person name="Kallberg Y."/>
            <person name="Tangrot J."/>
            <person name="Rosling A."/>
        </authorList>
    </citation>
    <scope>NUCLEOTIDE SEQUENCE</scope>
    <source>
        <strain evidence="1">CL356</strain>
    </source>
</reference>
<dbReference type="EMBL" id="CAJVPT010069320">
    <property type="protein sequence ID" value="CAG8777857.1"/>
    <property type="molecule type" value="Genomic_DNA"/>
</dbReference>
<feature type="non-terminal residue" evidence="1">
    <location>
        <position position="152"/>
    </location>
</feature>
<comment type="caution">
    <text evidence="1">The sequence shown here is derived from an EMBL/GenBank/DDBJ whole genome shotgun (WGS) entry which is preliminary data.</text>
</comment>
<evidence type="ECO:0000313" key="2">
    <source>
        <dbReference type="Proteomes" id="UP000789525"/>
    </source>
</evidence>
<organism evidence="1 2">
    <name type="scientific">Acaulospora colombiana</name>
    <dbReference type="NCBI Taxonomy" id="27376"/>
    <lineage>
        <taxon>Eukaryota</taxon>
        <taxon>Fungi</taxon>
        <taxon>Fungi incertae sedis</taxon>
        <taxon>Mucoromycota</taxon>
        <taxon>Glomeromycotina</taxon>
        <taxon>Glomeromycetes</taxon>
        <taxon>Diversisporales</taxon>
        <taxon>Acaulosporaceae</taxon>
        <taxon>Acaulospora</taxon>
    </lineage>
</organism>
<evidence type="ECO:0000313" key="1">
    <source>
        <dbReference type="EMBL" id="CAG8777857.1"/>
    </source>
</evidence>
<feature type="non-terminal residue" evidence="1">
    <location>
        <position position="1"/>
    </location>
</feature>
<proteinExistence type="predicted"/>
<protein>
    <submittedName>
        <fullName evidence="1">13041_t:CDS:1</fullName>
    </submittedName>
</protein>